<accession>A0ACD1E4U4</accession>
<name>A0ACD1E4U4_9MICO</name>
<proteinExistence type="predicted"/>
<gene>
    <name evidence="1" type="ORF">KM842_00625</name>
</gene>
<reference evidence="1" key="1">
    <citation type="submission" date="2021-06" db="EMBL/GenBank/DDBJ databases">
        <authorList>
            <person name="Ellington A.J."/>
            <person name="Bryan N.C."/>
            <person name="Christner B.C."/>
            <person name="Reisch C.R."/>
        </authorList>
    </citation>
    <scope>NUCLEOTIDE SEQUENCE</scope>
    <source>
        <strain evidence="1">L6-1</strain>
    </source>
</reference>
<keyword evidence="2" id="KW-1185">Reference proteome</keyword>
<protein>
    <submittedName>
        <fullName evidence="1">MarR family winged helix-turn-helix transcriptional regulator</fullName>
    </submittedName>
</protein>
<dbReference type="Proteomes" id="UP000681794">
    <property type="component" value="Chromosome"/>
</dbReference>
<evidence type="ECO:0000313" key="1">
    <source>
        <dbReference type="EMBL" id="QWS33764.1"/>
    </source>
</evidence>
<sequence>MPVTDEMVCFSLYAATRATTQAYRTLLEPWGLTYPQYLVLVTLWVEGDQTVSSLGDHLQLDSGTLSPLLKRMEQADLVRRERRSTDERVVTVTTGERGRSLRTELAHVPAAVAAGTGLADERSAAELIATLQRLTETMHRAATTPAPGAPAAPSDPAGLATAAPGGTGASRPSA</sequence>
<organism evidence="1 2">
    <name type="scientific">Curtobacterium aetherium</name>
    <dbReference type="NCBI Taxonomy" id="2841594"/>
    <lineage>
        <taxon>Bacteria</taxon>
        <taxon>Bacillati</taxon>
        <taxon>Actinomycetota</taxon>
        <taxon>Actinomycetes</taxon>
        <taxon>Micrococcales</taxon>
        <taxon>Microbacteriaceae</taxon>
        <taxon>Curtobacterium</taxon>
    </lineage>
</organism>
<evidence type="ECO:0000313" key="2">
    <source>
        <dbReference type="Proteomes" id="UP000681794"/>
    </source>
</evidence>
<dbReference type="EMBL" id="CP076544">
    <property type="protein sequence ID" value="QWS33764.1"/>
    <property type="molecule type" value="Genomic_DNA"/>
</dbReference>